<accession>F0QQI6</accession>
<gene>
    <name evidence="1" type="ordered locus">MSU_0212</name>
</gene>
<name>F0QQI6_MYCSL</name>
<dbReference type="EMBL" id="CP002525">
    <property type="protein sequence ID" value="ADX97756.1"/>
    <property type="molecule type" value="Genomic_DNA"/>
</dbReference>
<dbReference type="RefSeq" id="WP_013609704.1">
    <property type="nucleotide sequence ID" value="NC_015155.1"/>
</dbReference>
<proteinExistence type="predicted"/>
<protein>
    <submittedName>
        <fullName evidence="1">Uncharacterized protein</fullName>
    </submittedName>
</protein>
<dbReference type="STRING" id="768700.MSU_0212"/>
<keyword evidence="2" id="KW-1185">Reference proteome</keyword>
<evidence type="ECO:0000313" key="2">
    <source>
        <dbReference type="Proteomes" id="UP000007484"/>
    </source>
</evidence>
<organism evidence="1 2">
    <name type="scientific">Mycoplasma suis (strain Illinois)</name>
    <dbReference type="NCBI Taxonomy" id="768700"/>
    <lineage>
        <taxon>Bacteria</taxon>
        <taxon>Bacillati</taxon>
        <taxon>Mycoplasmatota</taxon>
        <taxon>Mollicutes</taxon>
        <taxon>Mycoplasmataceae</taxon>
        <taxon>Mycoplasma</taxon>
    </lineage>
</organism>
<sequence length="194" mass="21972">MLSARRLITSSFGIAGVFGGGGIGLASLLTGSSNSFPIKPLVTKDGKILERNTNVDLDFRVVAEYVHKDEQNKEICEMWKANDISRKHIVEAISEESCKEKIKEIFGSSDSKNPIKWFKSEDSYISNLLKKMFSRSSLGEDPEEQYSINVKDNQWTFNDEWLCKNSKDSEKETVSCEKVGKEKVEEFKKRVSSL</sequence>
<dbReference type="HOGENOM" id="CLU_1370889_0_0_14"/>
<dbReference type="Proteomes" id="UP000007484">
    <property type="component" value="Chromosome"/>
</dbReference>
<evidence type="ECO:0000313" key="1">
    <source>
        <dbReference type="EMBL" id="ADX97756.1"/>
    </source>
</evidence>
<dbReference type="AlphaFoldDB" id="F0QQI6"/>
<dbReference type="KEGG" id="mss:MSU_0212"/>
<reference evidence="1 2" key="1">
    <citation type="journal article" date="2011" name="J. Bacteriol.">
        <title>Complete genome sequences of two hemotropic Mycoplasmas, Mycoplasma haemofelis strain Ohio2 and Mycoplasma suis strain Illinois.</title>
        <authorList>
            <person name="Messick J.B."/>
            <person name="Santos A.P."/>
            <person name="Guimaraes A.M."/>
        </authorList>
    </citation>
    <scope>NUCLEOTIDE SEQUENCE [LARGE SCALE GENOMIC DNA]</scope>
    <source>
        <strain evidence="1 2">Illinois</strain>
    </source>
</reference>